<dbReference type="AlphaFoldDB" id="A0AAE3HGE3"/>
<comment type="caution">
    <text evidence="5">The sequence shown here is derived from an EMBL/GenBank/DDBJ whole genome shotgun (WGS) entry which is preliminary data.</text>
</comment>
<keyword evidence="6" id="KW-1185">Reference proteome</keyword>
<dbReference type="InterPro" id="IPR048389">
    <property type="entry name" value="YciQ-like_C"/>
</dbReference>
<evidence type="ECO:0000259" key="3">
    <source>
        <dbReference type="Pfam" id="PF09972"/>
    </source>
</evidence>
<keyword evidence="2" id="KW-0732">Signal</keyword>
<dbReference type="Pfam" id="PF20990">
    <property type="entry name" value="DUF2207_C"/>
    <property type="match status" value="1"/>
</dbReference>
<dbReference type="Proteomes" id="UP001205748">
    <property type="component" value="Unassembled WGS sequence"/>
</dbReference>
<reference evidence="5" key="1">
    <citation type="submission" date="2022-07" db="EMBL/GenBank/DDBJ databases">
        <title>Enhanced cultured diversity of the mouse gut microbiota enables custom-made synthetic communities.</title>
        <authorList>
            <person name="Afrizal A."/>
        </authorList>
    </citation>
    <scope>NUCLEOTIDE SEQUENCE</scope>
    <source>
        <strain evidence="5">DSM 28593</strain>
    </source>
</reference>
<evidence type="ECO:0000259" key="4">
    <source>
        <dbReference type="Pfam" id="PF20990"/>
    </source>
</evidence>
<feature type="domain" description="DUF2207" evidence="3">
    <location>
        <begin position="33"/>
        <end position="220"/>
    </location>
</feature>
<dbReference type="Pfam" id="PF09972">
    <property type="entry name" value="DUF2207"/>
    <property type="match status" value="1"/>
</dbReference>
<feature type="signal peptide" evidence="2">
    <location>
        <begin position="1"/>
        <end position="27"/>
    </location>
</feature>
<feature type="chain" id="PRO_5042171648" evidence="2">
    <location>
        <begin position="28"/>
        <end position="604"/>
    </location>
</feature>
<dbReference type="InterPro" id="IPR018702">
    <property type="entry name" value="DUF2207"/>
</dbReference>
<evidence type="ECO:0000256" key="1">
    <source>
        <dbReference type="SAM" id="Phobius"/>
    </source>
</evidence>
<dbReference type="EMBL" id="JANKAS010000021">
    <property type="protein sequence ID" value="MCR1900175.1"/>
    <property type="molecule type" value="Genomic_DNA"/>
</dbReference>
<evidence type="ECO:0000256" key="2">
    <source>
        <dbReference type="SAM" id="SignalP"/>
    </source>
</evidence>
<keyword evidence="1" id="KW-1133">Transmembrane helix</keyword>
<keyword evidence="1" id="KW-0472">Membrane</keyword>
<feature type="transmembrane region" description="Helical" evidence="1">
    <location>
        <begin position="265"/>
        <end position="287"/>
    </location>
</feature>
<protein>
    <submittedName>
        <fullName evidence="5">DUF2207 domain-containing protein</fullName>
    </submittedName>
</protein>
<keyword evidence="1" id="KW-0812">Transmembrane</keyword>
<proteinExistence type="predicted"/>
<evidence type="ECO:0000313" key="5">
    <source>
        <dbReference type="EMBL" id="MCR1900175.1"/>
    </source>
</evidence>
<sequence>MKKIFTKLLIFLFIFISILSFPITANAQEDLTIPNWMVEAQLLNTGDLHIVEDLTYRFNDDFNGVFREIVLDKTSGVSDIKVEEITGSSSKLYTQVEKAKKGEQGVFLVKEEKEKLIIQIFSPSENEEKTFRIGYLIKNVATKYNDTGELYYKFLGGENETPIDSFAVNLHLPGEDTSNKVKVFAHGPLNGQIEKKTEDTFTLQVNAVPSNTFIEGRVVFPKEFISLSQNIVDKDNYTNILEEEASKERQLEKKAERKRILGKTFGQASLIATASSIMLLLFFLILFRREKDGFQNYDRTTIPEDCTPALACYLTSSIVSTDTIVATILDLFRKGYIKLEKAAQGKNKSTKNQPYIIRKMREPDGTLLSHERHFMDWFINKIGNGSLVTTDQIKDFNDKNSTQSYKLHANWVKKIKKDAVEKGHFDKSKRKYGVFFLVLFIPLLVLGILTLVYGNLWGIGSIVMAVLLFIYGITLLYRRSDYGYKQYKRWVAFKKQMKNRMNMSSQQNMTTYPQDISLIYALGLGVGNSIDKTFMDKDDHGDGFYDHNSWLLWYFLFANNHNNSLSKSIDQSWGGSSGSGSSFTGGGFTGGGGGGAGGGGAGGF</sequence>
<feature type="domain" description="Predicted membrane protein YciQ-like C-terminal" evidence="4">
    <location>
        <begin position="301"/>
        <end position="533"/>
    </location>
</feature>
<evidence type="ECO:0000313" key="6">
    <source>
        <dbReference type="Proteomes" id="UP001205748"/>
    </source>
</evidence>
<accession>A0AAE3HGE3</accession>
<feature type="transmembrane region" description="Helical" evidence="1">
    <location>
        <begin position="432"/>
        <end position="453"/>
    </location>
</feature>
<gene>
    <name evidence="5" type="ORF">NSA47_14505</name>
</gene>
<organism evidence="5 6">
    <name type="scientific">Irregularibacter muris</name>
    <dbReference type="NCBI Taxonomy" id="1796619"/>
    <lineage>
        <taxon>Bacteria</taxon>
        <taxon>Bacillati</taxon>
        <taxon>Bacillota</taxon>
        <taxon>Clostridia</taxon>
        <taxon>Eubacteriales</taxon>
        <taxon>Eubacteriaceae</taxon>
        <taxon>Irregularibacter</taxon>
    </lineage>
</organism>
<feature type="transmembrane region" description="Helical" evidence="1">
    <location>
        <begin position="459"/>
        <end position="477"/>
    </location>
</feature>
<name>A0AAE3HGE3_9FIRM</name>
<dbReference type="RefSeq" id="WP_257533269.1">
    <property type="nucleotide sequence ID" value="NZ_JANKAS010000021.1"/>
</dbReference>